<gene>
    <name evidence="8" type="primary">fruR</name>
    <name evidence="8" type="ORF">ARTSIC4J27_4344</name>
</gene>
<dbReference type="InterPro" id="IPR037171">
    <property type="entry name" value="NagB/RpiA_transferase-like"/>
</dbReference>
<protein>
    <recommendedName>
        <fullName evidence="1">Lactose phosphotransferase system repressor</fullName>
    </recommendedName>
</protein>
<keyword evidence="3" id="KW-0805">Transcription regulation</keyword>
<dbReference type="SUPFAM" id="SSF100950">
    <property type="entry name" value="NagB/RpiA/CoA transferase-like"/>
    <property type="match status" value="1"/>
</dbReference>
<evidence type="ECO:0000313" key="9">
    <source>
        <dbReference type="Proteomes" id="UP000035722"/>
    </source>
</evidence>
<dbReference type="Pfam" id="PF08220">
    <property type="entry name" value="HTH_DeoR"/>
    <property type="match status" value="1"/>
</dbReference>
<dbReference type="Proteomes" id="UP000035722">
    <property type="component" value="Unassembled WGS sequence"/>
</dbReference>
<dbReference type="PRINTS" id="PR00037">
    <property type="entry name" value="HTHLACR"/>
</dbReference>
<keyword evidence="2" id="KW-0678">Repressor</keyword>
<dbReference type="OrthoDB" id="7688673at2"/>
<dbReference type="SMART" id="SM00420">
    <property type="entry name" value="HTH_DEOR"/>
    <property type="match status" value="1"/>
</dbReference>
<dbReference type="InterPro" id="IPR036390">
    <property type="entry name" value="WH_DNA-bd_sf"/>
</dbReference>
<keyword evidence="9" id="KW-1185">Reference proteome</keyword>
<dbReference type="PROSITE" id="PS00894">
    <property type="entry name" value="HTH_DEOR_1"/>
    <property type="match status" value="1"/>
</dbReference>
<accession>A0A024H943</accession>
<dbReference type="GO" id="GO:0003677">
    <property type="term" value="F:DNA binding"/>
    <property type="evidence" value="ECO:0007669"/>
    <property type="project" value="UniProtKB-KW"/>
</dbReference>
<keyword evidence="4" id="KW-0238">DNA-binding</keyword>
<keyword evidence="5" id="KW-0804">Transcription</keyword>
<evidence type="ECO:0000259" key="7">
    <source>
        <dbReference type="PROSITE" id="PS51000"/>
    </source>
</evidence>
<sequence>MKTDDRHRTIAELLRQRQEVSVEELIAACDASGATIRRDLEALAANGVLRRVHGGARSLIGHGGNPGYGQRELEDQDIKKRIAAAVAGLLRDREHVWLDSGSTATEVARALAGRDLTLMPMSLRSLNVLAAEEAAAGTRPALLLPGGSLVPGELCFRGPLAESNVRSLRFDTAVVTPCAVDLKDGLLAHDLEDAAVKRAGLQAASRVVVAAAAAKWEAHARALVAGLDRVDIMVTDRQFSQDERRRLDDNSVEVVNV</sequence>
<dbReference type="AlphaFoldDB" id="A0A024H943"/>
<organism evidence="8 9">
    <name type="scientific">Pseudarthrobacter siccitolerans</name>
    <dbReference type="NCBI Taxonomy" id="861266"/>
    <lineage>
        <taxon>Bacteria</taxon>
        <taxon>Bacillati</taxon>
        <taxon>Actinomycetota</taxon>
        <taxon>Actinomycetes</taxon>
        <taxon>Micrococcales</taxon>
        <taxon>Micrococcaceae</taxon>
        <taxon>Pseudarthrobacter</taxon>
    </lineage>
</organism>
<name>A0A024H943_9MICC</name>
<dbReference type="Gene3D" id="1.10.10.10">
    <property type="entry name" value="Winged helix-like DNA-binding domain superfamily/Winged helix DNA-binding domain"/>
    <property type="match status" value="1"/>
</dbReference>
<dbReference type="GO" id="GO:0003700">
    <property type="term" value="F:DNA-binding transcription factor activity"/>
    <property type="evidence" value="ECO:0007669"/>
    <property type="project" value="InterPro"/>
</dbReference>
<feature type="domain" description="HTH deoR-type" evidence="7">
    <location>
        <begin position="3"/>
        <end position="58"/>
    </location>
</feature>
<proteinExistence type="predicted"/>
<reference evidence="9" key="1">
    <citation type="journal article" date="2014" name="Genome Announc.">
        <title>Genome Sequence of Arthrobacter siccitolerans 4J27, a Xeroprotectant-Producing Desiccation-Tolerant Microorganism.</title>
        <authorList>
            <person name="Manzanera M."/>
            <person name="Santa-Cruz-Calvo L."/>
            <person name="Vilchez J.I."/>
            <person name="Garcia-Fontana C."/>
            <person name="Silva-Castro G.A."/>
            <person name="Calvo C."/>
            <person name="Gonzalez-Lopez J."/>
        </authorList>
    </citation>
    <scope>NUCLEOTIDE SEQUENCE [LARGE SCALE GENOMIC DNA]</scope>
    <source>
        <strain evidence="9">4J27</strain>
    </source>
</reference>
<evidence type="ECO:0000256" key="2">
    <source>
        <dbReference type="ARBA" id="ARBA00022491"/>
    </source>
</evidence>
<comment type="function">
    <text evidence="6">Repressor of the lactose catabolism operon. Galactose-6-phosphate is the inducer.</text>
</comment>
<dbReference type="RefSeq" id="WP_050057275.1">
    <property type="nucleotide sequence ID" value="NZ_CAQI01000059.1"/>
</dbReference>
<dbReference type="Pfam" id="PF00455">
    <property type="entry name" value="DeoRC"/>
    <property type="match status" value="1"/>
</dbReference>
<dbReference type="SUPFAM" id="SSF46785">
    <property type="entry name" value="Winged helix' DNA-binding domain"/>
    <property type="match status" value="1"/>
</dbReference>
<dbReference type="InterPro" id="IPR050313">
    <property type="entry name" value="Carb_Metab_HTH_regulators"/>
</dbReference>
<dbReference type="SMART" id="SM01134">
    <property type="entry name" value="DeoRC"/>
    <property type="match status" value="1"/>
</dbReference>
<dbReference type="InterPro" id="IPR014036">
    <property type="entry name" value="DeoR-like_C"/>
</dbReference>
<dbReference type="EMBL" id="CAQI01000059">
    <property type="protein sequence ID" value="CCQ48339.1"/>
    <property type="molecule type" value="Genomic_DNA"/>
</dbReference>
<evidence type="ECO:0000256" key="1">
    <source>
        <dbReference type="ARBA" id="ARBA00021390"/>
    </source>
</evidence>
<dbReference type="STRING" id="861266.ARTSIC4J27_4344"/>
<evidence type="ECO:0000313" key="8">
    <source>
        <dbReference type="EMBL" id="CCQ48339.1"/>
    </source>
</evidence>
<dbReference type="InterPro" id="IPR036388">
    <property type="entry name" value="WH-like_DNA-bd_sf"/>
</dbReference>
<dbReference type="InterPro" id="IPR001034">
    <property type="entry name" value="DeoR_HTH"/>
</dbReference>
<comment type="caution">
    <text evidence="8">The sequence shown here is derived from an EMBL/GenBank/DDBJ whole genome shotgun (WGS) entry which is preliminary data.</text>
</comment>
<evidence type="ECO:0000256" key="5">
    <source>
        <dbReference type="ARBA" id="ARBA00023163"/>
    </source>
</evidence>
<evidence type="ECO:0000256" key="6">
    <source>
        <dbReference type="ARBA" id="ARBA00024937"/>
    </source>
</evidence>
<dbReference type="PANTHER" id="PTHR30363">
    <property type="entry name" value="HTH-TYPE TRANSCRIPTIONAL REGULATOR SRLR-RELATED"/>
    <property type="match status" value="1"/>
</dbReference>
<dbReference type="InterPro" id="IPR018356">
    <property type="entry name" value="Tscrpt_reg_HTH_DeoR_CS"/>
</dbReference>
<evidence type="ECO:0000256" key="3">
    <source>
        <dbReference type="ARBA" id="ARBA00023015"/>
    </source>
</evidence>
<dbReference type="PANTHER" id="PTHR30363:SF4">
    <property type="entry name" value="GLYCEROL-3-PHOSPHATE REGULON REPRESSOR"/>
    <property type="match status" value="1"/>
</dbReference>
<evidence type="ECO:0000256" key="4">
    <source>
        <dbReference type="ARBA" id="ARBA00023125"/>
    </source>
</evidence>
<dbReference type="PROSITE" id="PS51000">
    <property type="entry name" value="HTH_DEOR_2"/>
    <property type="match status" value="1"/>
</dbReference>